<dbReference type="InterPro" id="IPR007115">
    <property type="entry name" value="6-PTP_synth/QueD"/>
</dbReference>
<name>A0A7G9GWH6_9FUSO</name>
<keyword evidence="5 7" id="KW-0479">Metal-binding</keyword>
<keyword evidence="5" id="KW-0671">Queuosine biosynthesis</keyword>
<dbReference type="EMBL" id="CP060637">
    <property type="protein sequence ID" value="QNM15158.1"/>
    <property type="molecule type" value="Genomic_DNA"/>
</dbReference>
<dbReference type="GO" id="GO:0046872">
    <property type="term" value="F:metal ion binding"/>
    <property type="evidence" value="ECO:0007669"/>
    <property type="project" value="UniProtKB-KW"/>
</dbReference>
<dbReference type="GO" id="GO:0070497">
    <property type="term" value="F:6-carboxytetrahydropterin synthase activity"/>
    <property type="evidence" value="ECO:0007669"/>
    <property type="project" value="UniProtKB-EC"/>
</dbReference>
<organism evidence="8 9">
    <name type="scientific">Fusobacterium hominis</name>
    <dbReference type="NCBI Taxonomy" id="2764326"/>
    <lineage>
        <taxon>Bacteria</taxon>
        <taxon>Fusobacteriati</taxon>
        <taxon>Fusobacteriota</taxon>
        <taxon>Fusobacteriia</taxon>
        <taxon>Fusobacteriales</taxon>
        <taxon>Fusobacteriaceae</taxon>
        <taxon>Fusobacterium</taxon>
    </lineage>
</organism>
<dbReference type="NCBIfam" id="TIGR03367">
    <property type="entry name" value="queuosine_QueD"/>
    <property type="match status" value="1"/>
</dbReference>
<dbReference type="UniPathway" id="UPA00391"/>
<comment type="similarity">
    <text evidence="2 5">Belongs to the PTPS family. QueD subfamily.</text>
</comment>
<dbReference type="AlphaFoldDB" id="A0A7G9GWH6"/>
<accession>A0A7G9GWH6</accession>
<dbReference type="SUPFAM" id="SSF55620">
    <property type="entry name" value="Tetrahydrobiopterin biosynthesis enzymes-like"/>
    <property type="match status" value="1"/>
</dbReference>
<keyword evidence="5" id="KW-0456">Lyase</keyword>
<evidence type="ECO:0000256" key="1">
    <source>
        <dbReference type="ARBA" id="ARBA00005061"/>
    </source>
</evidence>
<evidence type="ECO:0000256" key="5">
    <source>
        <dbReference type="PIRNR" id="PIRNR006113"/>
    </source>
</evidence>
<comment type="cofactor">
    <cofactor evidence="5 7">
        <name>Zn(2+)</name>
        <dbReference type="ChEBI" id="CHEBI:29105"/>
    </cofactor>
    <text evidence="5 7">Binds 1 zinc ion per subunit.</text>
</comment>
<dbReference type="Proteomes" id="UP000515913">
    <property type="component" value="Chromosome"/>
</dbReference>
<feature type="binding site" evidence="7">
    <location>
        <position position="14"/>
    </location>
    <ligand>
        <name>Zn(2+)</name>
        <dbReference type="ChEBI" id="CHEBI:29105"/>
    </ligand>
</feature>
<dbReference type="Gene3D" id="3.30.479.10">
    <property type="entry name" value="6-pyruvoyl tetrahydropterin synthase/QueD"/>
    <property type="match status" value="1"/>
</dbReference>
<reference evidence="8 9" key="1">
    <citation type="submission" date="2020-08" db="EMBL/GenBank/DDBJ databases">
        <authorList>
            <person name="Liu C."/>
            <person name="Sun Q."/>
        </authorList>
    </citation>
    <scope>NUCLEOTIDE SEQUENCE [LARGE SCALE GENOMIC DNA]</scope>
    <source>
        <strain evidence="8 9">NSJ-57</strain>
    </source>
</reference>
<dbReference type="PANTHER" id="PTHR12589">
    <property type="entry name" value="PYRUVOYL TETRAHYDROBIOPTERIN SYNTHASE"/>
    <property type="match status" value="1"/>
</dbReference>
<feature type="active site" description="Proton acceptor" evidence="6">
    <location>
        <position position="23"/>
    </location>
</feature>
<dbReference type="EC" id="4.-.-.-" evidence="5"/>
<evidence type="ECO:0000313" key="8">
    <source>
        <dbReference type="EMBL" id="QNM15158.1"/>
    </source>
</evidence>
<feature type="binding site" evidence="7">
    <location>
        <position position="29"/>
    </location>
    <ligand>
        <name>Zn(2+)</name>
        <dbReference type="ChEBI" id="CHEBI:29105"/>
    </ligand>
</feature>
<keyword evidence="9" id="KW-1185">Reference proteome</keyword>
<keyword evidence="5 7" id="KW-0862">Zinc</keyword>
<evidence type="ECO:0000256" key="2">
    <source>
        <dbReference type="ARBA" id="ARBA00008900"/>
    </source>
</evidence>
<gene>
    <name evidence="8" type="primary">queD</name>
    <name evidence="8" type="ORF">H9Q81_09645</name>
</gene>
<feature type="binding site" evidence="7">
    <location>
        <position position="27"/>
    </location>
    <ligand>
        <name>Zn(2+)</name>
        <dbReference type="ChEBI" id="CHEBI:29105"/>
    </ligand>
</feature>
<sequence>MYTLISEASFDSAHFLAGYNGKCRNIHGHRWTLKIEIYSDNLQQSGSCRGMILDFGDLKSELKNITDYYDHALIIEKNSLRESTFHALKEEGFRIIEIDFKPTAENFAKYFYDYFIEKGFFVKNSCVYETPNNCANYSEMR</sequence>
<dbReference type="GO" id="GO:0008616">
    <property type="term" value="P:tRNA queuosine(34) biosynthetic process"/>
    <property type="evidence" value="ECO:0007669"/>
    <property type="project" value="UniProtKB-KW"/>
</dbReference>
<comment type="pathway">
    <text evidence="1 5">Purine metabolism; 7-cyano-7-deazaguanine biosynthesis.</text>
</comment>
<feature type="active site" description="Charge relay system" evidence="6">
    <location>
        <position position="129"/>
    </location>
</feature>
<feature type="active site" description="Charge relay system" evidence="6">
    <location>
        <position position="71"/>
    </location>
</feature>
<evidence type="ECO:0000256" key="3">
    <source>
        <dbReference type="ARBA" id="ARBA00018141"/>
    </source>
</evidence>
<dbReference type="Pfam" id="PF01242">
    <property type="entry name" value="PTPS"/>
    <property type="match status" value="1"/>
</dbReference>
<comment type="catalytic activity">
    <reaction evidence="4 5">
        <text>7,8-dihydroneopterin 3'-triphosphate + H2O = 6-carboxy-5,6,7,8-tetrahydropterin + triphosphate + acetaldehyde + 2 H(+)</text>
        <dbReference type="Rhea" id="RHEA:27966"/>
        <dbReference type="ChEBI" id="CHEBI:15343"/>
        <dbReference type="ChEBI" id="CHEBI:15377"/>
        <dbReference type="ChEBI" id="CHEBI:15378"/>
        <dbReference type="ChEBI" id="CHEBI:18036"/>
        <dbReference type="ChEBI" id="CHEBI:58462"/>
        <dbReference type="ChEBI" id="CHEBI:61032"/>
        <dbReference type="EC" id="4.1.2.50"/>
    </reaction>
</comment>
<evidence type="ECO:0000313" key="9">
    <source>
        <dbReference type="Proteomes" id="UP000515913"/>
    </source>
</evidence>
<evidence type="ECO:0000256" key="6">
    <source>
        <dbReference type="PIRSR" id="PIRSR006113-1"/>
    </source>
</evidence>
<evidence type="ECO:0000256" key="7">
    <source>
        <dbReference type="PIRSR" id="PIRSR006113-2"/>
    </source>
</evidence>
<dbReference type="PANTHER" id="PTHR12589:SF8">
    <property type="entry name" value="6-CARBOXY-5,6,7,8-TETRAHYDROPTERIN SYNTHASE"/>
    <property type="match status" value="1"/>
</dbReference>
<dbReference type="InterPro" id="IPR038418">
    <property type="entry name" value="6-PTP_synth/QueD_sf"/>
</dbReference>
<dbReference type="RefSeq" id="WP_187422864.1">
    <property type="nucleotide sequence ID" value="NZ_CP060637.1"/>
</dbReference>
<proteinExistence type="inferred from homology"/>
<dbReference type="KEGG" id="fho:H9Q81_09645"/>
<evidence type="ECO:0000256" key="4">
    <source>
        <dbReference type="ARBA" id="ARBA00048807"/>
    </source>
</evidence>
<protein>
    <recommendedName>
        <fullName evidence="3 5">6-carboxy-5,6,7,8-tetrahydropterin synthase</fullName>
        <ecNumber evidence="5">4.-.-.-</ecNumber>
    </recommendedName>
</protein>
<dbReference type="PIRSF" id="PIRSF006113">
    <property type="entry name" value="PTP_synth"/>
    <property type="match status" value="1"/>
</dbReference>